<dbReference type="Gene3D" id="2.60.40.10">
    <property type="entry name" value="Immunoglobulins"/>
    <property type="match status" value="2"/>
</dbReference>
<dbReference type="PANTHER" id="PTHR23037:SF22">
    <property type="entry name" value="CYTOKINE RECEPTOR COMMON SUBUNIT BETA"/>
    <property type="match status" value="1"/>
</dbReference>
<evidence type="ECO:0000256" key="7">
    <source>
        <dbReference type="ARBA" id="ARBA00023170"/>
    </source>
</evidence>
<keyword evidence="7" id="KW-0675">Receptor</keyword>
<evidence type="ECO:0000256" key="5">
    <source>
        <dbReference type="ARBA" id="ARBA00023136"/>
    </source>
</evidence>
<accession>A0A9D3N793</accession>
<evidence type="ECO:0000313" key="11">
    <source>
        <dbReference type="EMBL" id="KAG7316930.1"/>
    </source>
</evidence>
<proteinExistence type="predicted"/>
<dbReference type="OrthoDB" id="8962741at2759"/>
<dbReference type="PROSITE" id="PS50853">
    <property type="entry name" value="FN3"/>
    <property type="match status" value="1"/>
</dbReference>
<dbReference type="InterPro" id="IPR013783">
    <property type="entry name" value="Ig-like_fold"/>
</dbReference>
<keyword evidence="4 9" id="KW-1133">Transmembrane helix</keyword>
<organism evidence="11 12">
    <name type="scientific">Hemibagrus wyckioides</name>
    <dbReference type="NCBI Taxonomy" id="337641"/>
    <lineage>
        <taxon>Eukaryota</taxon>
        <taxon>Metazoa</taxon>
        <taxon>Chordata</taxon>
        <taxon>Craniata</taxon>
        <taxon>Vertebrata</taxon>
        <taxon>Euteleostomi</taxon>
        <taxon>Actinopterygii</taxon>
        <taxon>Neopterygii</taxon>
        <taxon>Teleostei</taxon>
        <taxon>Ostariophysi</taxon>
        <taxon>Siluriformes</taxon>
        <taxon>Bagridae</taxon>
        <taxon>Hemibagrus</taxon>
    </lineage>
</organism>
<dbReference type="Pfam" id="PF09238">
    <property type="entry name" value="IL4Ra_N"/>
    <property type="match status" value="1"/>
</dbReference>
<evidence type="ECO:0000256" key="8">
    <source>
        <dbReference type="ARBA" id="ARBA00023180"/>
    </source>
</evidence>
<keyword evidence="6" id="KW-1015">Disulfide bond</keyword>
<dbReference type="InterPro" id="IPR015319">
    <property type="entry name" value="IL-4_rcpt-alpha_N"/>
</dbReference>
<dbReference type="GO" id="GO:0004896">
    <property type="term" value="F:cytokine receptor activity"/>
    <property type="evidence" value="ECO:0007669"/>
    <property type="project" value="InterPro"/>
</dbReference>
<dbReference type="AlphaFoldDB" id="A0A9D3N793"/>
<evidence type="ECO:0000259" key="10">
    <source>
        <dbReference type="PROSITE" id="PS50853"/>
    </source>
</evidence>
<evidence type="ECO:0000256" key="6">
    <source>
        <dbReference type="ARBA" id="ARBA00023157"/>
    </source>
</evidence>
<gene>
    <name evidence="11" type="ORF">KOW79_019228</name>
</gene>
<dbReference type="Proteomes" id="UP000824219">
    <property type="component" value="Linkage Group LG24"/>
</dbReference>
<evidence type="ECO:0000256" key="1">
    <source>
        <dbReference type="ARBA" id="ARBA00004479"/>
    </source>
</evidence>
<keyword evidence="8" id="KW-0325">Glycoprotein</keyword>
<evidence type="ECO:0000256" key="9">
    <source>
        <dbReference type="SAM" id="Phobius"/>
    </source>
</evidence>
<keyword evidence="3" id="KW-0732">Signal</keyword>
<feature type="domain" description="Fibronectin type-III" evidence="10">
    <location>
        <begin position="166"/>
        <end position="265"/>
    </location>
</feature>
<dbReference type="PANTHER" id="PTHR23037">
    <property type="entry name" value="CYTOKINE RECEPTOR"/>
    <property type="match status" value="1"/>
</dbReference>
<protein>
    <recommendedName>
        <fullName evidence="10">Fibronectin type-III domain-containing protein</fullName>
    </recommendedName>
</protein>
<reference evidence="11 12" key="1">
    <citation type="submission" date="2021-06" db="EMBL/GenBank/DDBJ databases">
        <title>Chromosome-level genome assembly of the red-tail catfish (Hemibagrus wyckioides).</title>
        <authorList>
            <person name="Shao F."/>
        </authorList>
    </citation>
    <scope>NUCLEOTIDE SEQUENCE [LARGE SCALE GENOMIC DNA]</scope>
    <source>
        <strain evidence="11">EC202008001</strain>
        <tissue evidence="11">Blood</tissue>
    </source>
</reference>
<dbReference type="EMBL" id="JAHKSW010000024">
    <property type="protein sequence ID" value="KAG7316930.1"/>
    <property type="molecule type" value="Genomic_DNA"/>
</dbReference>
<dbReference type="SUPFAM" id="SSF49265">
    <property type="entry name" value="Fibronectin type III"/>
    <property type="match status" value="1"/>
</dbReference>
<dbReference type="GO" id="GO:0009897">
    <property type="term" value="C:external side of plasma membrane"/>
    <property type="evidence" value="ECO:0007669"/>
    <property type="project" value="TreeGrafter"/>
</dbReference>
<evidence type="ECO:0000256" key="4">
    <source>
        <dbReference type="ARBA" id="ARBA00022989"/>
    </source>
</evidence>
<keyword evidence="12" id="KW-1185">Reference proteome</keyword>
<feature type="transmembrane region" description="Helical" evidence="9">
    <location>
        <begin position="269"/>
        <end position="291"/>
    </location>
</feature>
<evidence type="ECO:0000256" key="3">
    <source>
        <dbReference type="ARBA" id="ARBA00022729"/>
    </source>
</evidence>
<dbReference type="InterPro" id="IPR003961">
    <property type="entry name" value="FN3_dom"/>
</dbReference>
<keyword evidence="5 9" id="KW-0472">Membrane</keyword>
<keyword evidence="2 9" id="KW-0812">Transmembrane</keyword>
<evidence type="ECO:0000313" key="12">
    <source>
        <dbReference type="Proteomes" id="UP000824219"/>
    </source>
</evidence>
<sequence>MGGVKPPYAFPQNCCCSVVPICLSAVNPGIIWKSFDPTPVRMCALILILQLGLLISLDFTESSGFHTTRAEPELDLECLNDFIKEMMCTLNSDQAVSCSDYSLTEYIYESTLTCHLKQLDSNTCECTVHVEEGFVLKEQYKVEVWRKKNLLFTKKFSTTESIKPKRPEQLSVSQTPIGNFLVAWDTMYSTDEIFSPTLISELTYYIEGKKGSKRTVTVSSQFEYELVGRNLESNSNYIVITRIRSLLNKRFSDYSDPCRFSTPSSSKDILRIIIPVISIILIISIFLFYYLCNKILKGWWDKIPNPKIASSFVKQVPNLLSFQNEFSPVHLESSKLMHYGDKIWPVSSPVDIRRENSLNSLDKDSSGVSYSQTGIQVLDENSLENIANGKKSQSTINGIPMSKHYYQNSDFKVNNTTTELSKYDFPPLDKHLDPIKIDTEYSPCTLCTASSGSENTSPSQFTPSSSEITVVYGYKSISSLLDSASECQSVNSSHNDDNQFPEKLMNSKNIPLESPIIPVENEYKDLHSLLCNSEEQQSIIAAPEIKQLGGLDLHTSPGIEIDCSYHRV</sequence>
<dbReference type="GO" id="GO:0002532">
    <property type="term" value="P:production of molecular mediator involved in inflammatory response"/>
    <property type="evidence" value="ECO:0007669"/>
    <property type="project" value="InterPro"/>
</dbReference>
<name>A0A9D3N793_9TELE</name>
<dbReference type="InterPro" id="IPR036116">
    <property type="entry name" value="FN3_sf"/>
</dbReference>
<dbReference type="GO" id="GO:0016064">
    <property type="term" value="P:immunoglobulin mediated immune response"/>
    <property type="evidence" value="ECO:0007669"/>
    <property type="project" value="TreeGrafter"/>
</dbReference>
<comment type="subcellular location">
    <subcellularLocation>
        <location evidence="1">Membrane</location>
        <topology evidence="1">Single-pass type I membrane protein</topology>
    </subcellularLocation>
</comment>
<evidence type="ECO:0000256" key="2">
    <source>
        <dbReference type="ARBA" id="ARBA00022692"/>
    </source>
</evidence>
<comment type="caution">
    <text evidence="11">The sequence shown here is derived from an EMBL/GenBank/DDBJ whole genome shotgun (WGS) entry which is preliminary data.</text>
</comment>